<keyword evidence="2" id="KW-0479">Metal-binding</keyword>
<reference evidence="8" key="1">
    <citation type="journal article" date="2020" name="Stud. Mycol.">
        <title>101 Dothideomycetes genomes: a test case for predicting lifestyles and emergence of pathogens.</title>
        <authorList>
            <person name="Haridas S."/>
            <person name="Albert R."/>
            <person name="Binder M."/>
            <person name="Bloem J."/>
            <person name="Labutti K."/>
            <person name="Salamov A."/>
            <person name="Andreopoulos B."/>
            <person name="Baker S."/>
            <person name="Barry K."/>
            <person name="Bills G."/>
            <person name="Bluhm B."/>
            <person name="Cannon C."/>
            <person name="Castanera R."/>
            <person name="Culley D."/>
            <person name="Daum C."/>
            <person name="Ezra D."/>
            <person name="Gonzalez J."/>
            <person name="Henrissat B."/>
            <person name="Kuo A."/>
            <person name="Liang C."/>
            <person name="Lipzen A."/>
            <person name="Lutzoni F."/>
            <person name="Magnuson J."/>
            <person name="Mondo S."/>
            <person name="Nolan M."/>
            <person name="Ohm R."/>
            <person name="Pangilinan J."/>
            <person name="Park H.-J."/>
            <person name="Ramirez L."/>
            <person name="Alfaro M."/>
            <person name="Sun H."/>
            <person name="Tritt A."/>
            <person name="Yoshinaga Y."/>
            <person name="Zwiers L.-H."/>
            <person name="Turgeon B."/>
            <person name="Goodwin S."/>
            <person name="Spatafora J."/>
            <person name="Crous P."/>
            <person name="Grigoriev I."/>
        </authorList>
    </citation>
    <scope>NUCLEOTIDE SEQUENCE</scope>
    <source>
        <strain evidence="8">CBS 116005</strain>
    </source>
</reference>
<comment type="similarity">
    <text evidence="6">Belongs to the peptidase M48 family.</text>
</comment>
<dbReference type="PANTHER" id="PTHR22726">
    <property type="entry name" value="METALLOENDOPEPTIDASE OMA1"/>
    <property type="match status" value="1"/>
</dbReference>
<feature type="domain" description="Peptidase M48" evidence="7">
    <location>
        <begin position="8"/>
        <end position="89"/>
    </location>
</feature>
<organism evidence="8 9">
    <name type="scientific">Teratosphaeria nubilosa</name>
    <dbReference type="NCBI Taxonomy" id="161662"/>
    <lineage>
        <taxon>Eukaryota</taxon>
        <taxon>Fungi</taxon>
        <taxon>Dikarya</taxon>
        <taxon>Ascomycota</taxon>
        <taxon>Pezizomycotina</taxon>
        <taxon>Dothideomycetes</taxon>
        <taxon>Dothideomycetidae</taxon>
        <taxon>Mycosphaerellales</taxon>
        <taxon>Teratosphaeriaceae</taxon>
        <taxon>Teratosphaeria</taxon>
    </lineage>
</organism>
<evidence type="ECO:0000256" key="1">
    <source>
        <dbReference type="ARBA" id="ARBA00022670"/>
    </source>
</evidence>
<dbReference type="GO" id="GO:0016020">
    <property type="term" value="C:membrane"/>
    <property type="evidence" value="ECO:0007669"/>
    <property type="project" value="TreeGrafter"/>
</dbReference>
<protein>
    <recommendedName>
        <fullName evidence="7">Peptidase M48 domain-containing protein</fullName>
    </recommendedName>
</protein>
<accession>A0A6G1LGD8</accession>
<comment type="cofactor">
    <cofactor evidence="6">
        <name>Zn(2+)</name>
        <dbReference type="ChEBI" id="CHEBI:29105"/>
    </cofactor>
    <text evidence="6">Binds 1 zinc ion per subunit.</text>
</comment>
<dbReference type="InterPro" id="IPR001915">
    <property type="entry name" value="Peptidase_M48"/>
</dbReference>
<dbReference type="Proteomes" id="UP000799436">
    <property type="component" value="Unassembled WGS sequence"/>
</dbReference>
<dbReference type="Pfam" id="PF01435">
    <property type="entry name" value="Peptidase_M48"/>
    <property type="match status" value="1"/>
</dbReference>
<dbReference type="InterPro" id="IPR051156">
    <property type="entry name" value="Mito/Outer_Membr_Metalloprot"/>
</dbReference>
<keyword evidence="9" id="KW-1185">Reference proteome</keyword>
<proteinExistence type="inferred from homology"/>
<evidence type="ECO:0000256" key="6">
    <source>
        <dbReference type="RuleBase" id="RU003983"/>
    </source>
</evidence>
<dbReference type="EMBL" id="ML995818">
    <property type="protein sequence ID" value="KAF2771639.1"/>
    <property type="molecule type" value="Genomic_DNA"/>
</dbReference>
<evidence type="ECO:0000256" key="5">
    <source>
        <dbReference type="ARBA" id="ARBA00023049"/>
    </source>
</evidence>
<dbReference type="AlphaFoldDB" id="A0A6G1LGD8"/>
<sequence>MSPAAAGIAFRLYGSRQMESEADFIGLLLMADAGYDPTAAAVLCRELATKQEQQHQELVRKHGVGKVRRLEEWQRTHPNDEKRLKKLKESIPSVTANTVSAGSECSTLQDENFKLWRDFLAERDAYEPQDLERLSSPIYKTTKI</sequence>
<keyword evidence="3 6" id="KW-0378">Hydrolase</keyword>
<name>A0A6G1LGD8_9PEZI</name>
<evidence type="ECO:0000256" key="2">
    <source>
        <dbReference type="ARBA" id="ARBA00022723"/>
    </source>
</evidence>
<dbReference type="PANTHER" id="PTHR22726:SF24">
    <property type="entry name" value="M48 FAMILY METALLOPEPTIDASE"/>
    <property type="match status" value="1"/>
</dbReference>
<dbReference type="GO" id="GO:0046872">
    <property type="term" value="F:metal ion binding"/>
    <property type="evidence" value="ECO:0007669"/>
    <property type="project" value="UniProtKB-KW"/>
</dbReference>
<evidence type="ECO:0000256" key="4">
    <source>
        <dbReference type="ARBA" id="ARBA00022833"/>
    </source>
</evidence>
<evidence type="ECO:0000259" key="7">
    <source>
        <dbReference type="Pfam" id="PF01435"/>
    </source>
</evidence>
<gene>
    <name evidence="8" type="ORF">EJ03DRAFT_349259</name>
</gene>
<keyword evidence="4 6" id="KW-0862">Zinc</keyword>
<dbReference type="GO" id="GO:0004222">
    <property type="term" value="F:metalloendopeptidase activity"/>
    <property type="evidence" value="ECO:0007669"/>
    <property type="project" value="InterPro"/>
</dbReference>
<keyword evidence="1 6" id="KW-0645">Protease</keyword>
<dbReference type="OrthoDB" id="7464992at2759"/>
<evidence type="ECO:0000256" key="3">
    <source>
        <dbReference type="ARBA" id="ARBA00022801"/>
    </source>
</evidence>
<evidence type="ECO:0000313" key="8">
    <source>
        <dbReference type="EMBL" id="KAF2771639.1"/>
    </source>
</evidence>
<evidence type="ECO:0000313" key="9">
    <source>
        <dbReference type="Proteomes" id="UP000799436"/>
    </source>
</evidence>
<dbReference type="GO" id="GO:0051603">
    <property type="term" value="P:proteolysis involved in protein catabolic process"/>
    <property type="evidence" value="ECO:0007669"/>
    <property type="project" value="TreeGrafter"/>
</dbReference>
<keyword evidence="5 6" id="KW-0482">Metalloprotease</keyword>